<dbReference type="EMBL" id="WHNY01000026">
    <property type="protein sequence ID" value="NOU63924.1"/>
    <property type="molecule type" value="Genomic_DNA"/>
</dbReference>
<comment type="caution">
    <text evidence="9">The sequence shown here is derived from an EMBL/GenBank/DDBJ whole genome shotgun (WGS) entry which is preliminary data.</text>
</comment>
<protein>
    <submittedName>
        <fullName evidence="9">ABC transporter permease subunit</fullName>
    </submittedName>
</protein>
<comment type="subcellular location">
    <subcellularLocation>
        <location evidence="1 7">Cell membrane</location>
        <topology evidence="1 7">Multi-pass membrane protein</topology>
    </subcellularLocation>
</comment>
<dbReference type="InterPro" id="IPR000515">
    <property type="entry name" value="MetI-like"/>
</dbReference>
<dbReference type="RefSeq" id="WP_171629668.1">
    <property type="nucleotide sequence ID" value="NZ_WHNY01000026.1"/>
</dbReference>
<comment type="similarity">
    <text evidence="7">Belongs to the binding-protein-dependent transport system permease family.</text>
</comment>
<evidence type="ECO:0000256" key="1">
    <source>
        <dbReference type="ARBA" id="ARBA00004651"/>
    </source>
</evidence>
<feature type="transmembrane region" description="Helical" evidence="7">
    <location>
        <begin position="183"/>
        <end position="209"/>
    </location>
</feature>
<evidence type="ECO:0000256" key="4">
    <source>
        <dbReference type="ARBA" id="ARBA00022692"/>
    </source>
</evidence>
<evidence type="ECO:0000259" key="8">
    <source>
        <dbReference type="PROSITE" id="PS50928"/>
    </source>
</evidence>
<evidence type="ECO:0000313" key="10">
    <source>
        <dbReference type="Proteomes" id="UP000653578"/>
    </source>
</evidence>
<feature type="transmembrane region" description="Helical" evidence="7">
    <location>
        <begin position="291"/>
        <end position="316"/>
    </location>
</feature>
<evidence type="ECO:0000256" key="6">
    <source>
        <dbReference type="ARBA" id="ARBA00023136"/>
    </source>
</evidence>
<evidence type="ECO:0000256" key="5">
    <source>
        <dbReference type="ARBA" id="ARBA00022989"/>
    </source>
</evidence>
<keyword evidence="3" id="KW-1003">Cell membrane</keyword>
<dbReference type="PANTHER" id="PTHR43227:SF11">
    <property type="entry name" value="BLL4140 PROTEIN"/>
    <property type="match status" value="1"/>
</dbReference>
<reference evidence="9 10" key="1">
    <citation type="submission" date="2019-10" db="EMBL/GenBank/DDBJ databases">
        <title>Description of Paenibacillus humi sp. nov.</title>
        <authorList>
            <person name="Carlier A."/>
            <person name="Qi S."/>
        </authorList>
    </citation>
    <scope>NUCLEOTIDE SEQUENCE [LARGE SCALE GENOMIC DNA]</scope>
    <source>
        <strain evidence="9 10">LMG 31461</strain>
    </source>
</reference>
<keyword evidence="5 7" id="KW-1133">Transmembrane helix</keyword>
<dbReference type="PROSITE" id="PS50928">
    <property type="entry name" value="ABC_TM1"/>
    <property type="match status" value="1"/>
</dbReference>
<evidence type="ECO:0000256" key="2">
    <source>
        <dbReference type="ARBA" id="ARBA00022448"/>
    </source>
</evidence>
<dbReference type="CDD" id="cd06261">
    <property type="entry name" value="TM_PBP2"/>
    <property type="match status" value="1"/>
</dbReference>
<name>A0ABX1X6J8_9BACL</name>
<proteinExistence type="inferred from homology"/>
<feature type="domain" description="ABC transmembrane type-1" evidence="8">
    <location>
        <begin position="96"/>
        <end position="312"/>
    </location>
</feature>
<keyword evidence="4 7" id="KW-0812">Transmembrane</keyword>
<dbReference type="Proteomes" id="UP000653578">
    <property type="component" value="Unassembled WGS sequence"/>
</dbReference>
<organism evidence="9 10">
    <name type="scientific">Paenibacillus plantarum</name>
    <dbReference type="NCBI Taxonomy" id="2654975"/>
    <lineage>
        <taxon>Bacteria</taxon>
        <taxon>Bacillati</taxon>
        <taxon>Bacillota</taxon>
        <taxon>Bacilli</taxon>
        <taxon>Bacillales</taxon>
        <taxon>Paenibacillaceae</taxon>
        <taxon>Paenibacillus</taxon>
    </lineage>
</organism>
<keyword evidence="6 7" id="KW-0472">Membrane</keyword>
<sequence length="326" mass="36905">MRETVINNLSDETKSKVNAKPLRSNSFKRLVRENIALFALTLPAILYYLIFHYTPMFGIILAFKDYKYSEGILGSSWVGFKNFEYFFTSMDAWRITRNTVSYAAIFIVLGNIAAVSVALLLFEIRGKLALKFYQTSMIMPKFLSWVLVGYMTYALFNPTLGYFNQLLQFFGFESIDVYSNAKYWPYIIVSVEIWKTVGLSSIIYYAALMSVDPELFEAAKIDGAGRMKQIFAISLPSLAPVLTIIIILAIGNLFRGDFGLFYQIPRDIGVLYPTTDVIDTYVYRGLRAGDFGISAAVGLFQSVVGLILIVISNWIVTKIRPENSLF</sequence>
<evidence type="ECO:0000256" key="7">
    <source>
        <dbReference type="RuleBase" id="RU363032"/>
    </source>
</evidence>
<keyword evidence="2 7" id="KW-0813">Transport</keyword>
<accession>A0ABX1X6J8</accession>
<feature type="transmembrane region" description="Helical" evidence="7">
    <location>
        <begin position="230"/>
        <end position="254"/>
    </location>
</feature>
<dbReference type="SUPFAM" id="SSF161098">
    <property type="entry name" value="MetI-like"/>
    <property type="match status" value="1"/>
</dbReference>
<keyword evidence="10" id="KW-1185">Reference proteome</keyword>
<feature type="transmembrane region" description="Helical" evidence="7">
    <location>
        <begin position="142"/>
        <end position="163"/>
    </location>
</feature>
<dbReference type="InterPro" id="IPR035906">
    <property type="entry name" value="MetI-like_sf"/>
</dbReference>
<dbReference type="InterPro" id="IPR050809">
    <property type="entry name" value="UgpAE/MalFG_permease"/>
</dbReference>
<gene>
    <name evidence="9" type="ORF">GC096_07785</name>
</gene>
<feature type="transmembrane region" description="Helical" evidence="7">
    <location>
        <begin position="100"/>
        <end position="122"/>
    </location>
</feature>
<dbReference type="Gene3D" id="1.10.3720.10">
    <property type="entry name" value="MetI-like"/>
    <property type="match status" value="1"/>
</dbReference>
<dbReference type="PANTHER" id="PTHR43227">
    <property type="entry name" value="BLL4140 PROTEIN"/>
    <property type="match status" value="1"/>
</dbReference>
<dbReference type="Pfam" id="PF00528">
    <property type="entry name" value="BPD_transp_1"/>
    <property type="match status" value="1"/>
</dbReference>
<evidence type="ECO:0000256" key="3">
    <source>
        <dbReference type="ARBA" id="ARBA00022475"/>
    </source>
</evidence>
<feature type="transmembrane region" description="Helical" evidence="7">
    <location>
        <begin position="35"/>
        <end position="63"/>
    </location>
</feature>
<evidence type="ECO:0000313" key="9">
    <source>
        <dbReference type="EMBL" id="NOU63924.1"/>
    </source>
</evidence>